<evidence type="ECO:0000259" key="3">
    <source>
        <dbReference type="Pfam" id="PF10079"/>
    </source>
</evidence>
<sequence length="516" mass="60083">MKKEVVHISQIKGFSPLLIDYLNNKSNLQPFFTAPPILSSFEAQIKSKSTFSAKNREVLVHCLQQQYENIGEREGIQLLADPNTFTVTTGHQLNIFTGPLYVIYKIVSTIQLARKLKKQFPDKNFVPIYWLASEDHDFEEINHFFWNNQKHEWKSDQKGAVGRFQVEDLSKLANQFPETVSIFKKAYAASKTLAEAVIRYMDELFGKEGLICLDADHKDMKQLFSDVIAKDVLQQSHEQLVQNSSKKLNDLGYKTQVNARSINFFYLKDGLRERIQKNDKWEVLETNIQFSEEEINNEIASHPDRFSPNVILRPLYQENILPNLAYIGGPAEIVYWLQLKAVFDQHQTPFPLLFPRNFATILKKNQREKVAKIGLDLKDLFLNELEIKQLVLSKFGSGEEDLKQQKIELKRLFDQIKQKASKIEKTLDQSVEAHLKKASNAFDDLQKKLAKAEIRNQKEWLDQILLLKSKLFPNGTWQERRDSFLNYYAEHTNFIQELLEQLDPFAFEMNFLTLEA</sequence>
<comment type="caution">
    <text evidence="5">The sequence shown here is derived from an EMBL/GenBank/DDBJ whole genome shotgun (WGS) entry which is preliminary data.</text>
</comment>
<dbReference type="AlphaFoldDB" id="A0A437PUF0"/>
<name>A0A437PUF0_9BACT</name>
<feature type="domain" description="Bacillithiol biosynthesis BshC N-terminal Rossmann-like" evidence="3">
    <location>
        <begin position="2"/>
        <end position="357"/>
    </location>
</feature>
<reference evidence="5 6" key="1">
    <citation type="submission" date="2019-01" db="EMBL/GenBank/DDBJ databases">
        <authorList>
            <person name="Chen W.-M."/>
        </authorList>
    </citation>
    <scope>NUCLEOTIDE SEQUENCE [LARGE SCALE GENOMIC DNA]</scope>
    <source>
        <strain evidence="5 6">FSY-15</strain>
    </source>
</reference>
<comment type="similarity">
    <text evidence="2">Belongs to the BshC family.</text>
</comment>
<dbReference type="EC" id="6.-.-.-" evidence="2"/>
<feature type="domain" description="Bacillithiol biosynthesis BshC C-terminal coiled-coil" evidence="4">
    <location>
        <begin position="359"/>
        <end position="513"/>
    </location>
</feature>
<dbReference type="OrthoDB" id="9765151at2"/>
<accession>A0A437PUF0</accession>
<dbReference type="InterPro" id="IPR011199">
    <property type="entry name" value="Bacillithiol_biosynth_BshC"/>
</dbReference>
<dbReference type="Pfam" id="PF10079">
    <property type="entry name" value="Rossmann-like_BshC"/>
    <property type="match status" value="1"/>
</dbReference>
<dbReference type="InterPro" id="IPR055398">
    <property type="entry name" value="Rossmann-like_BshC"/>
</dbReference>
<evidence type="ECO:0000256" key="2">
    <source>
        <dbReference type="HAMAP-Rule" id="MF_01867"/>
    </source>
</evidence>
<feature type="coiled-coil region" evidence="2">
    <location>
        <begin position="399"/>
        <end position="455"/>
    </location>
</feature>
<keyword evidence="1 2" id="KW-0436">Ligase</keyword>
<evidence type="ECO:0000256" key="1">
    <source>
        <dbReference type="ARBA" id="ARBA00022598"/>
    </source>
</evidence>
<keyword evidence="2" id="KW-0175">Coiled coil</keyword>
<organism evidence="5 6">
    <name type="scientific">Sandaracinomonas limnophila</name>
    <dbReference type="NCBI Taxonomy" id="1862386"/>
    <lineage>
        <taxon>Bacteria</taxon>
        <taxon>Pseudomonadati</taxon>
        <taxon>Bacteroidota</taxon>
        <taxon>Cytophagia</taxon>
        <taxon>Cytophagales</taxon>
        <taxon>Flectobacillaceae</taxon>
        <taxon>Sandaracinomonas</taxon>
    </lineage>
</organism>
<dbReference type="NCBIfam" id="TIGR03998">
    <property type="entry name" value="thiol_BshC"/>
    <property type="match status" value="1"/>
</dbReference>
<dbReference type="EMBL" id="SACY01000002">
    <property type="protein sequence ID" value="RVU25876.1"/>
    <property type="molecule type" value="Genomic_DNA"/>
</dbReference>
<dbReference type="RefSeq" id="WP_127803171.1">
    <property type="nucleotide sequence ID" value="NZ_SACY01000002.1"/>
</dbReference>
<dbReference type="PIRSF" id="PIRSF012535">
    <property type="entry name" value="UCP012535"/>
    <property type="match status" value="1"/>
</dbReference>
<dbReference type="InterPro" id="IPR055399">
    <property type="entry name" value="CC_BshC"/>
</dbReference>
<evidence type="ECO:0000259" key="4">
    <source>
        <dbReference type="Pfam" id="PF24850"/>
    </source>
</evidence>
<dbReference type="HAMAP" id="MF_01867">
    <property type="entry name" value="BshC"/>
    <property type="match status" value="1"/>
</dbReference>
<keyword evidence="6" id="KW-1185">Reference proteome</keyword>
<proteinExistence type="inferred from homology"/>
<dbReference type="Proteomes" id="UP000282832">
    <property type="component" value="Unassembled WGS sequence"/>
</dbReference>
<dbReference type="Pfam" id="PF24850">
    <property type="entry name" value="CC_BshC"/>
    <property type="match status" value="1"/>
</dbReference>
<dbReference type="GO" id="GO:0016874">
    <property type="term" value="F:ligase activity"/>
    <property type="evidence" value="ECO:0007669"/>
    <property type="project" value="UniProtKB-UniRule"/>
</dbReference>
<protein>
    <recommendedName>
        <fullName evidence="2">Putative cysteine ligase BshC</fullName>
        <ecNumber evidence="2">6.-.-.-</ecNumber>
    </recommendedName>
</protein>
<evidence type="ECO:0000313" key="5">
    <source>
        <dbReference type="EMBL" id="RVU25876.1"/>
    </source>
</evidence>
<evidence type="ECO:0000313" key="6">
    <source>
        <dbReference type="Proteomes" id="UP000282832"/>
    </source>
</evidence>
<gene>
    <name evidence="2 5" type="primary">bshC</name>
    <name evidence="5" type="ORF">EOJ36_05515</name>
</gene>